<protein>
    <submittedName>
        <fullName evidence="3">ISL3 family transposase</fullName>
    </submittedName>
</protein>
<sequence>MSHTNCISTLLDLKDKNITFSKNCIQETQIKNVRSKLILGTLSFQPTHCYHCGHSFDSNIIKHGFKTSRIKLVKTSRIKLVKISGFDAYLDLKKQRYKCRHCDRTFTLETSLVNPNCFISTPVKQAIFLEASHKKSETDIARELNVSHSTVNRVIHSSYEEQPLPFNSLPKVLCFDEFKSVKSAEGAMSFIFCDASNGKLIDIVEDRRLSTLRTYFMRFSKAAREGVTHVVIDMYAPYMTLIKEVFPKAKIVLDKFHIVQLVSRALNKTRIRFMNQNKEFYNKFKHYWRLLLKAQEDLNATHYFYSNCFKKMISQQEIIDFLLALDPELKETYDFYQTVQQAIKLRNLEIFHHAIQHPSDLLSHEMKTALKTLTHYQDYVKNTIETPYTNGVLEGINNNIKVIKRIAFGYRSFYHFKARILIIHKYTFEQKKKRNQAV</sequence>
<evidence type="ECO:0000259" key="1">
    <source>
        <dbReference type="Pfam" id="PF01610"/>
    </source>
</evidence>
<name>A0ABN6ZAV6_9FIRM</name>
<proteinExistence type="predicted"/>
<accession>A0ABN6ZAV6</accession>
<dbReference type="PANTHER" id="PTHR33498">
    <property type="entry name" value="TRANSPOSASE FOR INSERTION SEQUENCE ELEMENT IS1557"/>
    <property type="match status" value="1"/>
</dbReference>
<dbReference type="NCBIfam" id="NF033550">
    <property type="entry name" value="transpos_ISL3"/>
    <property type="match status" value="1"/>
</dbReference>
<dbReference type="InterPro" id="IPR047951">
    <property type="entry name" value="Transpos_ISL3"/>
</dbReference>
<reference evidence="3" key="1">
    <citation type="journal article" date="2024" name="Int. J. Syst. Evol. Microbiol.">
        <title>Turicibacter faecis sp. nov., isolated from faeces of heart failure mouse model.</title>
        <authorList>
            <person name="Imamura Y."/>
            <person name="Motooka D."/>
            <person name="Nakajima Y."/>
            <person name="Ito S."/>
            <person name="Kitakaze M."/>
            <person name="Iida T."/>
            <person name="Nakamura S."/>
        </authorList>
    </citation>
    <scope>NUCLEOTIDE SEQUENCE</scope>
    <source>
        <strain evidence="3">TC023</strain>
    </source>
</reference>
<dbReference type="EMBL" id="AP028127">
    <property type="protein sequence ID" value="BEH91022.1"/>
    <property type="molecule type" value="Genomic_DNA"/>
</dbReference>
<dbReference type="InterPro" id="IPR002560">
    <property type="entry name" value="Transposase_DDE"/>
</dbReference>
<feature type="domain" description="Transposase IS204/IS1001/IS1096/IS1165 DDE" evidence="1">
    <location>
        <begin position="173"/>
        <end position="420"/>
    </location>
</feature>
<dbReference type="InterPro" id="IPR032877">
    <property type="entry name" value="Transposase_HTH"/>
</dbReference>
<dbReference type="PANTHER" id="PTHR33498:SF1">
    <property type="entry name" value="TRANSPOSASE FOR INSERTION SEQUENCE ELEMENT IS1557"/>
    <property type="match status" value="1"/>
</dbReference>
<dbReference type="Proteomes" id="UP001432099">
    <property type="component" value="Chromosome"/>
</dbReference>
<dbReference type="Pfam" id="PF01610">
    <property type="entry name" value="DDE_Tnp_ISL3"/>
    <property type="match status" value="1"/>
</dbReference>
<gene>
    <name evidence="3" type="ORF">T23_11240</name>
</gene>
<evidence type="ECO:0000259" key="2">
    <source>
        <dbReference type="Pfam" id="PF13542"/>
    </source>
</evidence>
<dbReference type="Pfam" id="PF13542">
    <property type="entry name" value="HTH_Tnp_ISL3"/>
    <property type="match status" value="1"/>
</dbReference>
<feature type="domain" description="Transposase IS204/IS1001/IS1096/IS1165 helix-turn-helix" evidence="2">
    <location>
        <begin position="110"/>
        <end position="157"/>
    </location>
</feature>
<dbReference type="RefSeq" id="WP_338617171.1">
    <property type="nucleotide sequence ID" value="NZ_AP028127.1"/>
</dbReference>
<evidence type="ECO:0000313" key="3">
    <source>
        <dbReference type="EMBL" id="BEH91022.1"/>
    </source>
</evidence>
<evidence type="ECO:0000313" key="4">
    <source>
        <dbReference type="Proteomes" id="UP001432099"/>
    </source>
</evidence>
<organism evidence="3 4">
    <name type="scientific">Turicibacter faecis</name>
    <dbReference type="NCBI Taxonomy" id="2963365"/>
    <lineage>
        <taxon>Bacteria</taxon>
        <taxon>Bacillati</taxon>
        <taxon>Bacillota</taxon>
        <taxon>Erysipelotrichia</taxon>
        <taxon>Erysipelotrichales</taxon>
        <taxon>Turicibacteraceae</taxon>
        <taxon>Turicibacter</taxon>
    </lineage>
</organism>
<keyword evidence="4" id="KW-1185">Reference proteome</keyword>